<feature type="region of interest" description="Disordered" evidence="1">
    <location>
        <begin position="37"/>
        <end position="82"/>
    </location>
</feature>
<keyword evidence="3" id="KW-1185">Reference proteome</keyword>
<organism evidence="2 3">
    <name type="scientific">Cryptosporangium minutisporangium</name>
    <dbReference type="NCBI Taxonomy" id="113569"/>
    <lineage>
        <taxon>Bacteria</taxon>
        <taxon>Bacillati</taxon>
        <taxon>Actinomycetota</taxon>
        <taxon>Actinomycetes</taxon>
        <taxon>Cryptosporangiales</taxon>
        <taxon>Cryptosporangiaceae</taxon>
        <taxon>Cryptosporangium</taxon>
    </lineage>
</organism>
<proteinExistence type="predicted"/>
<protein>
    <submittedName>
        <fullName evidence="2">Uncharacterized protein</fullName>
    </submittedName>
</protein>
<reference evidence="3" key="1">
    <citation type="journal article" date="2019" name="Int. J. Syst. Evol. Microbiol.">
        <title>The Global Catalogue of Microorganisms (GCM) 10K type strain sequencing project: providing services to taxonomists for standard genome sequencing and annotation.</title>
        <authorList>
            <consortium name="The Broad Institute Genomics Platform"/>
            <consortium name="The Broad Institute Genome Sequencing Center for Infectious Disease"/>
            <person name="Wu L."/>
            <person name="Ma J."/>
        </authorList>
    </citation>
    <scope>NUCLEOTIDE SEQUENCE [LARGE SCALE GENOMIC DNA]</scope>
    <source>
        <strain evidence="3">JCM 9458</strain>
    </source>
</reference>
<evidence type="ECO:0000313" key="2">
    <source>
        <dbReference type="EMBL" id="GAA3395537.1"/>
    </source>
</evidence>
<dbReference type="EMBL" id="BAAAYN010000048">
    <property type="protein sequence ID" value="GAA3395537.1"/>
    <property type="molecule type" value="Genomic_DNA"/>
</dbReference>
<evidence type="ECO:0000313" key="3">
    <source>
        <dbReference type="Proteomes" id="UP001501676"/>
    </source>
</evidence>
<comment type="caution">
    <text evidence="2">The sequence shown here is derived from an EMBL/GenBank/DDBJ whole genome shotgun (WGS) entry which is preliminary data.</text>
</comment>
<sequence length="175" mass="18891">MGDIAIHPAPHRVGRLAERVQWRVGVQQQRLLRRDPAAVGGALEDGGSGSVSGHEVERNPGAAGGVRGVHNRGVGNRPSMQKIDVRPLGPHEYAVTLTEGTDTTNHRVVVPDDLLDQLALDPDDRETETDLVRESMAYLLDRIAADEIDHDVDLEELANENAGYSGEVLSRLGLG</sequence>
<dbReference type="Proteomes" id="UP001501676">
    <property type="component" value="Unassembled WGS sequence"/>
</dbReference>
<name>A0ABP6T905_9ACTN</name>
<gene>
    <name evidence="2" type="ORF">GCM10020369_69040</name>
</gene>
<accession>A0ABP6T905</accession>
<evidence type="ECO:0000256" key="1">
    <source>
        <dbReference type="SAM" id="MobiDB-lite"/>
    </source>
</evidence>